<dbReference type="PANTHER" id="PTHR30126:SF98">
    <property type="entry name" value="HTH-TYPE TRANSCRIPTIONAL ACTIVATOR BAUR"/>
    <property type="match status" value="1"/>
</dbReference>
<dbReference type="GO" id="GO:0000976">
    <property type="term" value="F:transcription cis-regulatory region binding"/>
    <property type="evidence" value="ECO:0007669"/>
    <property type="project" value="TreeGrafter"/>
</dbReference>
<dbReference type="InterPro" id="IPR036390">
    <property type="entry name" value="WH_DNA-bd_sf"/>
</dbReference>
<keyword evidence="4" id="KW-0804">Transcription</keyword>
<dbReference type="GO" id="GO:0003700">
    <property type="term" value="F:DNA-binding transcription factor activity"/>
    <property type="evidence" value="ECO:0007669"/>
    <property type="project" value="InterPro"/>
</dbReference>
<evidence type="ECO:0000259" key="5">
    <source>
        <dbReference type="PROSITE" id="PS50931"/>
    </source>
</evidence>
<dbReference type="InterPro" id="IPR000847">
    <property type="entry name" value="LysR_HTH_N"/>
</dbReference>
<dbReference type="KEGG" id="vih:AB0763_09765"/>
<feature type="domain" description="HTH lysR-type" evidence="5">
    <location>
        <begin position="4"/>
        <end position="61"/>
    </location>
</feature>
<evidence type="ECO:0000313" key="6">
    <source>
        <dbReference type="EMBL" id="XDK24501.1"/>
    </source>
</evidence>
<dbReference type="Gene3D" id="3.40.190.290">
    <property type="match status" value="1"/>
</dbReference>
<dbReference type="Pfam" id="PF03466">
    <property type="entry name" value="LysR_substrate"/>
    <property type="match status" value="1"/>
</dbReference>
<evidence type="ECO:0000256" key="2">
    <source>
        <dbReference type="ARBA" id="ARBA00023015"/>
    </source>
</evidence>
<accession>A0AB39HDT9</accession>
<sequence>MDRLNYHHLFYFWQVAKKGNLTHTAQELHISQSALSAQIKQLEQSFNVQLFERKGRNLQLTESGYHALSYAEDIFRNGEELTTLLTSGKALPGATLRIGILSTLSRNFTEQFIQPLINQSDCRYTLQSMSQAGLLNALNELQLDIALTTIAVSGSHKPHWQTRVLARQAVSIIGPPGLPLNTSLDDSYQNQRWVLPYGESALRSAFDALSAQYNLQPEIVAESDDMAMLRLLARDTQALAVMPEVVVKDELDNHQLSSYVQLPSVYESFYAVTVKRKMVHPKLDILFRPLTP</sequence>
<dbReference type="PANTHER" id="PTHR30126">
    <property type="entry name" value="HTH-TYPE TRANSCRIPTIONAL REGULATOR"/>
    <property type="match status" value="1"/>
</dbReference>
<dbReference type="AlphaFoldDB" id="A0AB39HDT9"/>
<dbReference type="PROSITE" id="PS50931">
    <property type="entry name" value="HTH_LYSR"/>
    <property type="match status" value="1"/>
</dbReference>
<comment type="similarity">
    <text evidence="1">Belongs to the LysR transcriptional regulatory family.</text>
</comment>
<dbReference type="InterPro" id="IPR036388">
    <property type="entry name" value="WH-like_DNA-bd_sf"/>
</dbReference>
<gene>
    <name evidence="6" type="ORF">AB0763_09765</name>
</gene>
<keyword evidence="3" id="KW-0238">DNA-binding</keyword>
<keyword evidence="2" id="KW-0805">Transcription regulation</keyword>
<dbReference type="FunFam" id="1.10.10.10:FF:000001">
    <property type="entry name" value="LysR family transcriptional regulator"/>
    <property type="match status" value="1"/>
</dbReference>
<dbReference type="RefSeq" id="WP_306100869.1">
    <property type="nucleotide sequence ID" value="NZ_CP162601.1"/>
</dbReference>
<reference evidence="6" key="1">
    <citation type="submission" date="2024-07" db="EMBL/GenBank/DDBJ databases">
        <title>Genome Analysis of a Potential Novel Vibrio Species Secreting pH- and Thermo-stable Alginate Lyase and its Application in Producing Alginate Oligosaccharides.</title>
        <authorList>
            <person name="Huang H."/>
            <person name="Bao K."/>
        </authorList>
    </citation>
    <scope>NUCLEOTIDE SEQUENCE</scope>
    <source>
        <strain evidence="6">HB236076</strain>
    </source>
</reference>
<evidence type="ECO:0000256" key="3">
    <source>
        <dbReference type="ARBA" id="ARBA00023125"/>
    </source>
</evidence>
<dbReference type="Gene3D" id="1.10.10.10">
    <property type="entry name" value="Winged helix-like DNA-binding domain superfamily/Winged helix DNA-binding domain"/>
    <property type="match status" value="1"/>
</dbReference>
<evidence type="ECO:0000256" key="1">
    <source>
        <dbReference type="ARBA" id="ARBA00009437"/>
    </source>
</evidence>
<dbReference type="CDD" id="cd05466">
    <property type="entry name" value="PBP2_LTTR_substrate"/>
    <property type="match status" value="1"/>
</dbReference>
<organism evidence="6">
    <name type="scientific">Vibrio sp. HB236076</name>
    <dbReference type="NCBI Taxonomy" id="3232307"/>
    <lineage>
        <taxon>Bacteria</taxon>
        <taxon>Pseudomonadati</taxon>
        <taxon>Pseudomonadota</taxon>
        <taxon>Gammaproteobacteria</taxon>
        <taxon>Vibrionales</taxon>
        <taxon>Vibrionaceae</taxon>
        <taxon>Vibrio</taxon>
    </lineage>
</organism>
<protein>
    <submittedName>
        <fullName evidence="6">LysR family transcriptional regulator</fullName>
    </submittedName>
</protein>
<name>A0AB39HDT9_9VIBR</name>
<dbReference type="EMBL" id="CP162601">
    <property type="protein sequence ID" value="XDK24501.1"/>
    <property type="molecule type" value="Genomic_DNA"/>
</dbReference>
<dbReference type="PRINTS" id="PR00039">
    <property type="entry name" value="HTHLYSR"/>
</dbReference>
<dbReference type="InterPro" id="IPR005119">
    <property type="entry name" value="LysR_subst-bd"/>
</dbReference>
<evidence type="ECO:0000256" key="4">
    <source>
        <dbReference type="ARBA" id="ARBA00023163"/>
    </source>
</evidence>
<dbReference type="SUPFAM" id="SSF46785">
    <property type="entry name" value="Winged helix' DNA-binding domain"/>
    <property type="match status" value="1"/>
</dbReference>
<dbReference type="SUPFAM" id="SSF53850">
    <property type="entry name" value="Periplasmic binding protein-like II"/>
    <property type="match status" value="1"/>
</dbReference>
<proteinExistence type="inferred from homology"/>
<dbReference type="Pfam" id="PF00126">
    <property type="entry name" value="HTH_1"/>
    <property type="match status" value="1"/>
</dbReference>